<gene>
    <name evidence="4" type="ORF">SORDD05_00437</name>
</gene>
<organism evidence="4 5">
    <name type="scientific">Streptococcus oralis</name>
    <dbReference type="NCBI Taxonomy" id="1303"/>
    <lineage>
        <taxon>Bacteria</taxon>
        <taxon>Bacillati</taxon>
        <taxon>Bacillota</taxon>
        <taxon>Bacilli</taxon>
        <taxon>Lactobacillales</taxon>
        <taxon>Streptococcaceae</taxon>
        <taxon>Streptococcus</taxon>
    </lineage>
</organism>
<feature type="region of interest" description="Disordered" evidence="2">
    <location>
        <begin position="36"/>
        <end position="60"/>
    </location>
</feature>
<keyword evidence="1" id="KW-0175">Coiled coil</keyword>
<feature type="region of interest" description="Disordered" evidence="2">
    <location>
        <begin position="972"/>
        <end position="1012"/>
    </location>
</feature>
<comment type="caution">
    <text evidence="4">The sequence shown here is derived from an EMBL/GenBank/DDBJ whole genome shotgun (WGS) entry which is preliminary data.</text>
</comment>
<feature type="signal peptide" evidence="3">
    <location>
        <begin position="1"/>
        <end position="22"/>
    </location>
</feature>
<dbReference type="InterPro" id="IPR023832">
    <property type="entry name" value="His_triad_protein"/>
</dbReference>
<feature type="compositionally biased region" description="Basic and acidic residues" evidence="2">
    <location>
        <begin position="348"/>
        <end position="392"/>
    </location>
</feature>
<evidence type="ECO:0000256" key="1">
    <source>
        <dbReference type="SAM" id="Coils"/>
    </source>
</evidence>
<name>A0A139MC11_STROR</name>
<feature type="compositionally biased region" description="Polar residues" evidence="2">
    <location>
        <begin position="47"/>
        <end position="56"/>
    </location>
</feature>
<dbReference type="RefSeq" id="WP_061416906.1">
    <property type="nucleotide sequence ID" value="NZ_KQ969037.1"/>
</dbReference>
<dbReference type="InterPro" id="IPR037228">
    <property type="entry name" value="PhtA_dom_sf"/>
</dbReference>
<dbReference type="SUPFAM" id="SSF142887">
    <property type="entry name" value="PhtA domain-like"/>
    <property type="match status" value="3"/>
</dbReference>
<dbReference type="InterPro" id="IPR006270">
    <property type="entry name" value="Strep_his_triad_rpt"/>
</dbReference>
<evidence type="ECO:0000313" key="5">
    <source>
        <dbReference type="Proteomes" id="UP000070541"/>
    </source>
</evidence>
<dbReference type="PATRIC" id="fig|1303.76.peg.456"/>
<proteinExistence type="predicted"/>
<sequence>MKKKYLAAGSALVLSLSLCIYALNQHQVEGNKNTNRVSYVDGKQDSQKTATQTPDQVSKKEDIQAEQIVVKITDQGYVTSHGDHFHYYNGKVPFDAIFSEELLMKDANYQLKDADIVNEIKGGYIIKVDGKYYVYLKDAAHADNIRTKDEIERQKQGHTHDAPTSNSAVALAQSQGRYTTDDGYIFNPSDIIEDTGDAYIVPHGGHYHYIPKSSLSASELAAAQAYLSGTRKQPSVTDYRPSQNGTSQTTNPSQQTETPSNPEENLQNLLKQLYALPSNQRYAESDGLIFDPAKISSRTPSGVAIPHGNHYHFIPYTKLSALEEKIARMIPLSSDSGKPTPLENPSKPAEHPTQPDHRHAKDGDHRSQDTNHEDHDHDGEEHDHHHSEEHDHGFAADRVISEDEQGFVVSHGDHAHYFFKKDLTAAQIKAAQDHLKENHQPQHVQPLAKTVESFSRDASDEEKIKYISQTYGVPLEAIRISNGFFVFGNPDQAYDPTHIHPYAVRKEHVRIPLQTGNPELDFLNELYTTALRDGVSPYSLQVESGSFVIPHGDHNHYIKVQTKGYEVALKNKIPALQSTYQPGAFDEQTVLSKVDQLLADSRSLYKDQPIMQRRVELALGQFTENMKKLATNSTAGYLAALDLFDKQYIHVDQSVAPVETSPLDKKYQALVDKINTLDTDTYGLPKKDLLIHLQEAKLAQDETELAAIEAKLQALQDFRDRTGVTTVEYIKYFYEHVSDGRLREELRNRVAKLTWELYQSQSFLKATDLNKLFPTIYQTKLEVEEALKEEPVSTKAGKTILDTKKVDSQTAKTAIYEFLKELYGDFMPEERVSHVKKEEVDALLTKAAQLLARVKEDGVKQSLAEEAANIKAATEKENADLDEAKTQLEDLLNRIAATIQREEKEAEQDPQTVIIYQKLYNVLLSLHKYLEDNKGTDADFERVDALFDQLAAKSSDKEGLLTLAKEIISLNQELRSKASETDSQSKSEKDSETAPSQPTEKQAQSESEPSAQ</sequence>
<evidence type="ECO:0000313" key="4">
    <source>
        <dbReference type="EMBL" id="KXT61204.1"/>
    </source>
</evidence>
<feature type="compositionally biased region" description="Basic and acidic residues" evidence="2">
    <location>
        <begin position="974"/>
        <end position="992"/>
    </location>
</feature>
<feature type="region of interest" description="Disordered" evidence="2">
    <location>
        <begin position="229"/>
        <end position="263"/>
    </location>
</feature>
<feature type="compositionally biased region" description="Polar residues" evidence="2">
    <location>
        <begin position="230"/>
        <end position="263"/>
    </location>
</feature>
<feature type="chain" id="PRO_5038597861" evidence="3">
    <location>
        <begin position="23"/>
        <end position="1012"/>
    </location>
</feature>
<evidence type="ECO:0000256" key="3">
    <source>
        <dbReference type="SAM" id="SignalP"/>
    </source>
</evidence>
<dbReference type="NCBIfam" id="TIGR01363">
    <property type="entry name" value="strep_his_triad"/>
    <property type="match status" value="1"/>
</dbReference>
<dbReference type="Proteomes" id="UP000070541">
    <property type="component" value="Unassembled WGS sequence"/>
</dbReference>
<dbReference type="EMBL" id="LQOG01000014">
    <property type="protein sequence ID" value="KXT61204.1"/>
    <property type="molecule type" value="Genomic_DNA"/>
</dbReference>
<reference evidence="4 5" key="1">
    <citation type="submission" date="2016-01" db="EMBL/GenBank/DDBJ databases">
        <title>Highly variable Streptococcus oralis are common among viridans streptococci isolated from primates.</title>
        <authorList>
            <person name="Denapaite D."/>
            <person name="Rieger M."/>
            <person name="Koendgen S."/>
            <person name="Brueckner R."/>
            <person name="Ochigava I."/>
            <person name="Kappeler P."/>
            <person name="Maetz-Rensing K."/>
            <person name="Leendertz F."/>
            <person name="Hakenbeck R."/>
        </authorList>
    </citation>
    <scope>NUCLEOTIDE SEQUENCE [LARGE SCALE GENOMIC DNA]</scope>
    <source>
        <strain evidence="4 5">DD05</strain>
    </source>
</reference>
<dbReference type="Gene3D" id="3.10.50.90">
    <property type="match status" value="4"/>
</dbReference>
<evidence type="ECO:0000256" key="2">
    <source>
        <dbReference type="SAM" id="MobiDB-lite"/>
    </source>
</evidence>
<feature type="region of interest" description="Disordered" evidence="2">
    <location>
        <begin position="330"/>
        <end position="392"/>
    </location>
</feature>
<feature type="coiled-coil region" evidence="1">
    <location>
        <begin position="691"/>
        <end position="718"/>
    </location>
</feature>
<dbReference type="AlphaFoldDB" id="A0A139MC11"/>
<dbReference type="Pfam" id="PF04270">
    <property type="entry name" value="Strep_his_triad"/>
    <property type="match status" value="5"/>
</dbReference>
<protein>
    <submittedName>
        <fullName evidence="4">Histidine triad protein</fullName>
    </submittedName>
</protein>
<accession>A0A139MC11</accession>
<keyword evidence="3" id="KW-0732">Signal</keyword>
<feature type="compositionally biased region" description="Polar residues" evidence="2">
    <location>
        <begin position="993"/>
        <end position="1012"/>
    </location>
</feature>
<feature type="coiled-coil region" evidence="1">
    <location>
        <begin position="864"/>
        <end position="905"/>
    </location>
</feature>